<dbReference type="Pfam" id="PF13148">
    <property type="entry name" value="DUF3987"/>
    <property type="match status" value="1"/>
</dbReference>
<dbReference type="InterPro" id="IPR025048">
    <property type="entry name" value="DUF3987"/>
</dbReference>
<sequence length="361" mass="40143">MDVHNDTRKPLVSRVILCHHVHIGSQRSLTGCREPAHKLGPEVIVNDATVEKLGELLNENRNGLLLIRDELPGFLSRMEDQECQGERAFYLEAFNGDGSFTFDRIGRGTVRIEVCTVSIIGGVQPSRIIPLVRGAVSGSSNDGLLQRLQVTVWPDASSSWQWVDRSPNAAARIEVDRIFRDTRDMPAQADGEPRIMRFDPAAQDAFREWMEGIQKEARSRSLPSALESHILKMPKTVASLALIFDMIEGDGDDLIGDTAILRALGWADYLRTHANRLYAAGQTMAEEGARLVVERRGTLPEAFTARDIQRRQWTGLTDREAVASAIEVLLGTHHCREVTGSNSTGRPSTLYVWNPNLRVEG</sequence>
<name>A0A370L8U1_9HYPH</name>
<dbReference type="Proteomes" id="UP000255207">
    <property type="component" value="Unassembled WGS sequence"/>
</dbReference>
<evidence type="ECO:0000313" key="1">
    <source>
        <dbReference type="EMBL" id="RDJ26697.1"/>
    </source>
</evidence>
<dbReference type="RefSeq" id="WP_114828581.1">
    <property type="nucleotide sequence ID" value="NZ_QQTO01000001.1"/>
</dbReference>
<dbReference type="EMBL" id="QQTP01000003">
    <property type="protein sequence ID" value="RDJ26697.1"/>
    <property type="molecule type" value="Genomic_DNA"/>
</dbReference>
<organism evidence="1 2">
    <name type="scientific">Bosea caraganae</name>
    <dbReference type="NCBI Taxonomy" id="2763117"/>
    <lineage>
        <taxon>Bacteria</taxon>
        <taxon>Pseudomonadati</taxon>
        <taxon>Pseudomonadota</taxon>
        <taxon>Alphaproteobacteria</taxon>
        <taxon>Hyphomicrobiales</taxon>
        <taxon>Boseaceae</taxon>
        <taxon>Bosea</taxon>
    </lineage>
</organism>
<dbReference type="AlphaFoldDB" id="A0A370L8U1"/>
<gene>
    <name evidence="1" type="ORF">DWE98_07530</name>
</gene>
<accession>A0A370L8U1</accession>
<evidence type="ECO:0000313" key="2">
    <source>
        <dbReference type="Proteomes" id="UP000255207"/>
    </source>
</evidence>
<proteinExistence type="predicted"/>
<protein>
    <submittedName>
        <fullName evidence="1">DUF3987 domain-containing protein</fullName>
    </submittedName>
</protein>
<reference evidence="2" key="1">
    <citation type="submission" date="2018-07" db="EMBL/GenBank/DDBJ databases">
        <authorList>
            <person name="Safronova V.I."/>
            <person name="Chirak E.R."/>
            <person name="Sazanova A.L."/>
        </authorList>
    </citation>
    <scope>NUCLEOTIDE SEQUENCE [LARGE SCALE GENOMIC DNA]</scope>
    <source>
        <strain evidence="2">RCAM04685</strain>
    </source>
</reference>
<keyword evidence="2" id="KW-1185">Reference proteome</keyword>
<comment type="caution">
    <text evidence="1">The sequence shown here is derived from an EMBL/GenBank/DDBJ whole genome shotgun (WGS) entry which is preliminary data.</text>
</comment>
<dbReference type="OrthoDB" id="5453446at2"/>